<evidence type="ECO:0000313" key="2">
    <source>
        <dbReference type="Proteomes" id="UP001205486"/>
    </source>
</evidence>
<dbReference type="Proteomes" id="UP001205486">
    <property type="component" value="Unassembled WGS sequence"/>
</dbReference>
<dbReference type="EMBL" id="JALJZS010000001">
    <property type="protein sequence ID" value="MCP1998131.1"/>
    <property type="molecule type" value="Genomic_DNA"/>
</dbReference>
<proteinExistence type="predicted"/>
<gene>
    <name evidence="1" type="ORF">J2S34_000553</name>
</gene>
<organism evidence="1 2">
    <name type="scientific">Nitrobacter winogradskyi</name>
    <name type="common">Nitrobacter agilis</name>
    <dbReference type="NCBI Taxonomy" id="913"/>
    <lineage>
        <taxon>Bacteria</taxon>
        <taxon>Pseudomonadati</taxon>
        <taxon>Pseudomonadota</taxon>
        <taxon>Alphaproteobacteria</taxon>
        <taxon>Hyphomicrobiales</taxon>
        <taxon>Nitrobacteraceae</taxon>
        <taxon>Nitrobacter</taxon>
    </lineage>
</organism>
<reference evidence="1" key="1">
    <citation type="submission" date="2022-03" db="EMBL/GenBank/DDBJ databases">
        <title>Interactions between chemoautotrophic and heterotrophic bacteria.</title>
        <authorList>
            <person name="Santoro A."/>
        </authorList>
    </citation>
    <scope>NUCLEOTIDE SEQUENCE</scope>
    <source>
        <strain evidence="1">Nb-106</strain>
    </source>
</reference>
<name>A0ACC6AFR4_NITWI</name>
<evidence type="ECO:0000313" key="1">
    <source>
        <dbReference type="EMBL" id="MCP1998131.1"/>
    </source>
</evidence>
<keyword evidence="2" id="KW-1185">Reference proteome</keyword>
<accession>A0ACC6AFR4</accession>
<comment type="caution">
    <text evidence="1">The sequence shown here is derived from an EMBL/GenBank/DDBJ whole genome shotgun (WGS) entry which is preliminary data.</text>
</comment>
<protein>
    <submittedName>
        <fullName evidence="1">Uncharacterized protein</fullName>
    </submittedName>
</protein>
<sequence length="56" mass="6158">MGLRRISPRTDSVSLNISKSLNHSTHYAPNPGDVPIPPMFVGYPALSLSDFKALYQ</sequence>